<dbReference type="InterPro" id="IPR001005">
    <property type="entry name" value="SANT/Myb"/>
</dbReference>
<keyword evidence="1" id="KW-0539">Nucleus</keyword>
<dbReference type="CDD" id="cd00167">
    <property type="entry name" value="SANT"/>
    <property type="match status" value="1"/>
</dbReference>
<organism evidence="4 5">
    <name type="scientific">Paramecium primaurelia</name>
    <dbReference type="NCBI Taxonomy" id="5886"/>
    <lineage>
        <taxon>Eukaryota</taxon>
        <taxon>Sar</taxon>
        <taxon>Alveolata</taxon>
        <taxon>Ciliophora</taxon>
        <taxon>Intramacronucleata</taxon>
        <taxon>Oligohymenophorea</taxon>
        <taxon>Peniculida</taxon>
        <taxon>Parameciidae</taxon>
        <taxon>Paramecium</taxon>
    </lineage>
</organism>
<dbReference type="PANTHER" id="PTHR12802:SF155">
    <property type="entry name" value="DEUBIQUITINASE MYSM1"/>
    <property type="match status" value="1"/>
</dbReference>
<evidence type="ECO:0000256" key="1">
    <source>
        <dbReference type="ARBA" id="ARBA00023242"/>
    </source>
</evidence>
<evidence type="ECO:0000313" key="4">
    <source>
        <dbReference type="EMBL" id="CAD8050381.1"/>
    </source>
</evidence>
<accession>A0A8S1K6J9</accession>
<reference evidence="4" key="1">
    <citation type="submission" date="2021-01" db="EMBL/GenBank/DDBJ databases">
        <authorList>
            <consortium name="Genoscope - CEA"/>
            <person name="William W."/>
        </authorList>
    </citation>
    <scope>NUCLEOTIDE SEQUENCE</scope>
</reference>
<comment type="caution">
    <text evidence="4">The sequence shown here is derived from an EMBL/GenBank/DDBJ whole genome shotgun (WGS) entry which is preliminary data.</text>
</comment>
<evidence type="ECO:0000259" key="3">
    <source>
        <dbReference type="PROSITE" id="PS50090"/>
    </source>
</evidence>
<evidence type="ECO:0000256" key="2">
    <source>
        <dbReference type="SAM" id="MobiDB-lite"/>
    </source>
</evidence>
<dbReference type="PROSITE" id="PS50090">
    <property type="entry name" value="MYB_LIKE"/>
    <property type="match status" value="1"/>
</dbReference>
<proteinExistence type="predicted"/>
<protein>
    <recommendedName>
        <fullName evidence="3">Myb-like domain-containing protein</fullName>
    </recommendedName>
</protein>
<keyword evidence="5" id="KW-1185">Reference proteome</keyword>
<feature type="domain" description="Myb-like" evidence="3">
    <location>
        <begin position="36"/>
        <end position="92"/>
    </location>
</feature>
<dbReference type="Pfam" id="PF00249">
    <property type="entry name" value="Myb_DNA-binding"/>
    <property type="match status" value="1"/>
</dbReference>
<dbReference type="EMBL" id="CAJJDM010000012">
    <property type="protein sequence ID" value="CAD8050381.1"/>
    <property type="molecule type" value="Genomic_DNA"/>
</dbReference>
<dbReference type="PANTHER" id="PTHR12802">
    <property type="entry name" value="SWI/SNF COMPLEX-RELATED"/>
    <property type="match status" value="1"/>
</dbReference>
<evidence type="ECO:0000313" key="5">
    <source>
        <dbReference type="Proteomes" id="UP000688137"/>
    </source>
</evidence>
<feature type="region of interest" description="Disordered" evidence="2">
    <location>
        <begin position="1"/>
        <end position="27"/>
    </location>
</feature>
<dbReference type="OMA" id="HEKYLYF"/>
<name>A0A8S1K6J9_PARPR</name>
<gene>
    <name evidence="4" type="ORF">PPRIM_AZ9-3.1.T0170014</name>
</gene>
<dbReference type="AlphaFoldDB" id="A0A8S1K6J9"/>
<dbReference type="SMART" id="SM00717">
    <property type="entry name" value="SANT"/>
    <property type="match status" value="1"/>
</dbReference>
<sequence>MSLNSYEQQLDLDDSCESPFSQSPKSKRIKKFELISPKKNVGHWTKEEHEKYLYFLEEHSDIKKNNKIFKSMSEVIGTRSPSQCRSHHQKFNPLSPLVQRKTQKVQKQTMSTQQDDLNLQIEEESLNRNMVKLMIFDEDDQVCQLPQFNLDDFF</sequence>
<dbReference type="Proteomes" id="UP000688137">
    <property type="component" value="Unassembled WGS sequence"/>
</dbReference>